<dbReference type="AlphaFoldDB" id="A0AA40DUW4"/>
<evidence type="ECO:0000313" key="2">
    <source>
        <dbReference type="Proteomes" id="UP001172101"/>
    </source>
</evidence>
<organism evidence="1 2">
    <name type="scientific">Lasiosphaeria miniovina</name>
    <dbReference type="NCBI Taxonomy" id="1954250"/>
    <lineage>
        <taxon>Eukaryota</taxon>
        <taxon>Fungi</taxon>
        <taxon>Dikarya</taxon>
        <taxon>Ascomycota</taxon>
        <taxon>Pezizomycotina</taxon>
        <taxon>Sordariomycetes</taxon>
        <taxon>Sordariomycetidae</taxon>
        <taxon>Sordariales</taxon>
        <taxon>Lasiosphaeriaceae</taxon>
        <taxon>Lasiosphaeria</taxon>
    </lineage>
</organism>
<gene>
    <name evidence="1" type="ORF">B0T26DRAFT_384377</name>
</gene>
<dbReference type="EMBL" id="JAUIRO010000005">
    <property type="protein sequence ID" value="KAK0714066.1"/>
    <property type="molecule type" value="Genomic_DNA"/>
</dbReference>
<name>A0AA40DUW4_9PEZI</name>
<dbReference type="Proteomes" id="UP001172101">
    <property type="component" value="Unassembled WGS sequence"/>
</dbReference>
<accession>A0AA40DUW4</accession>
<keyword evidence="2" id="KW-1185">Reference proteome</keyword>
<comment type="caution">
    <text evidence="1">The sequence shown here is derived from an EMBL/GenBank/DDBJ whole genome shotgun (WGS) entry which is preliminary data.</text>
</comment>
<sequence>MVMGGTKRGGNSERGEKKFFDCGGLLDQADEQAALSPDNETRRSVRAWEAFDENAASPSRPEHTQMKLVEELQETLQTYREIHGNLSNWSLHRCLASLRTEEALLRQSQIAALEAPKKRARDVAQSQFYDDIKDEFGQVTRRRPILAGLAESRLANYSSRDLVAVRRPAEKDLLSRFLQDHWMFKVILPPTGPILPRTGPILPPTGPRARVQLILYGFLTDITKTTKVSDETEYIKEHHVA</sequence>
<evidence type="ECO:0000313" key="1">
    <source>
        <dbReference type="EMBL" id="KAK0714066.1"/>
    </source>
</evidence>
<protein>
    <submittedName>
        <fullName evidence="1">Uncharacterized protein</fullName>
    </submittedName>
</protein>
<dbReference type="GeneID" id="85317987"/>
<proteinExistence type="predicted"/>
<dbReference type="RefSeq" id="XP_060295388.1">
    <property type="nucleotide sequence ID" value="XM_060434717.1"/>
</dbReference>
<reference evidence="1" key="1">
    <citation type="submission" date="2023-06" db="EMBL/GenBank/DDBJ databases">
        <title>Genome-scale phylogeny and comparative genomics of the fungal order Sordariales.</title>
        <authorList>
            <consortium name="Lawrence Berkeley National Laboratory"/>
            <person name="Hensen N."/>
            <person name="Bonometti L."/>
            <person name="Westerberg I."/>
            <person name="Brannstrom I.O."/>
            <person name="Guillou S."/>
            <person name="Cros-Aarteil S."/>
            <person name="Calhoun S."/>
            <person name="Haridas S."/>
            <person name="Kuo A."/>
            <person name="Mondo S."/>
            <person name="Pangilinan J."/>
            <person name="Riley R."/>
            <person name="LaButti K."/>
            <person name="Andreopoulos B."/>
            <person name="Lipzen A."/>
            <person name="Chen C."/>
            <person name="Yanf M."/>
            <person name="Daum C."/>
            <person name="Ng V."/>
            <person name="Clum A."/>
            <person name="Steindorff A."/>
            <person name="Ohm R."/>
            <person name="Martin F."/>
            <person name="Silar P."/>
            <person name="Natvig D."/>
            <person name="Lalanne C."/>
            <person name="Gautier V."/>
            <person name="Ament-velasquez S.L."/>
            <person name="Kruys A."/>
            <person name="Hutchinson M.I."/>
            <person name="Powell A.J."/>
            <person name="Barry K."/>
            <person name="Miller A.N."/>
            <person name="Grigoriev I.V."/>
            <person name="Debuchy R."/>
            <person name="Gladieux P."/>
            <person name="Thoren M.H."/>
            <person name="Johannesson H."/>
        </authorList>
    </citation>
    <scope>NUCLEOTIDE SEQUENCE</scope>
    <source>
        <strain evidence="1">SMH2392-1A</strain>
    </source>
</reference>